<dbReference type="Proteomes" id="UP000298438">
    <property type="component" value="Unassembled WGS sequence"/>
</dbReference>
<keyword evidence="1" id="KW-0732">Signal</keyword>
<feature type="chain" id="PRO_5021432753" evidence="1">
    <location>
        <begin position="26"/>
        <end position="344"/>
    </location>
</feature>
<dbReference type="OrthoDB" id="420256at2"/>
<evidence type="ECO:0000256" key="1">
    <source>
        <dbReference type="SAM" id="SignalP"/>
    </source>
</evidence>
<sequence>MRPFVLRLLPILSALLLGLPWQAHAQVTFGAGQLAIVVNDEDANSVTVGELYRKAHGLPRQNLVHVKIRAQGGQPPRTLDAAQFRLLKQDIDAQLPPGIQAVLLAWTAPYAVECNSITSAYTLGLDHTLCAKTCGPGQFNPYFDARGRQPYTTNHLRLAMLFPTDDLERAKALIERGVAAAKGKAGPATAYYLTTSETARNSRAHLFPPAGRIVSRGLAVKRQARNALENVDDVMVYETGVASVAKLETVTFLPGALADHLTSIGGDLLGTTQMSALRWLDAGATATYGSVTEPCNYWQKFPHPTVLLKHYVAGETAIEAYWKSVAWPAQGLILGDPLSAPYRR</sequence>
<protein>
    <submittedName>
        <fullName evidence="2">TIGR03790 family protein</fullName>
    </submittedName>
</protein>
<dbReference type="AlphaFoldDB" id="A0A4Y9SJJ4"/>
<organism evidence="2 3">
    <name type="scientific">Zemynaea arenosa</name>
    <dbReference type="NCBI Taxonomy" id="2561931"/>
    <lineage>
        <taxon>Bacteria</taxon>
        <taxon>Pseudomonadati</taxon>
        <taxon>Pseudomonadota</taxon>
        <taxon>Betaproteobacteria</taxon>
        <taxon>Burkholderiales</taxon>
        <taxon>Oxalobacteraceae</taxon>
        <taxon>Telluria group</taxon>
        <taxon>Zemynaea</taxon>
    </lineage>
</organism>
<keyword evidence="3" id="KW-1185">Reference proteome</keyword>
<feature type="signal peptide" evidence="1">
    <location>
        <begin position="1"/>
        <end position="25"/>
    </location>
</feature>
<evidence type="ECO:0000313" key="3">
    <source>
        <dbReference type="Proteomes" id="UP000298438"/>
    </source>
</evidence>
<dbReference type="RefSeq" id="WP_135206958.1">
    <property type="nucleotide sequence ID" value="NZ_SPVF01000123.1"/>
</dbReference>
<accession>A0A4Y9SJJ4</accession>
<dbReference type="InterPro" id="IPR022265">
    <property type="entry name" value="CHP03790"/>
</dbReference>
<reference evidence="2 3" key="1">
    <citation type="submission" date="2019-03" db="EMBL/GenBank/DDBJ databases">
        <title>Draft Genome Sequence of Massilia arenosa sp. nov., a Novel Massilia Species Isolated from a Sandy-loam Maize Soil.</title>
        <authorList>
            <person name="Raths R."/>
            <person name="Peta V."/>
            <person name="Bucking H."/>
        </authorList>
    </citation>
    <scope>NUCLEOTIDE SEQUENCE [LARGE SCALE GENOMIC DNA]</scope>
    <source>
        <strain evidence="2 3">MC02</strain>
    </source>
</reference>
<dbReference type="NCBIfam" id="TIGR03790">
    <property type="entry name" value="TIGR03790 family protein"/>
    <property type="match status" value="1"/>
</dbReference>
<dbReference type="EMBL" id="SPVF01000123">
    <property type="protein sequence ID" value="TFW21162.1"/>
    <property type="molecule type" value="Genomic_DNA"/>
</dbReference>
<proteinExistence type="predicted"/>
<gene>
    <name evidence="2" type="ORF">E4L96_09425</name>
</gene>
<name>A0A4Y9SJJ4_9BURK</name>
<evidence type="ECO:0000313" key="2">
    <source>
        <dbReference type="EMBL" id="TFW21162.1"/>
    </source>
</evidence>
<comment type="caution">
    <text evidence="2">The sequence shown here is derived from an EMBL/GenBank/DDBJ whole genome shotgun (WGS) entry which is preliminary data.</text>
</comment>